<dbReference type="InterPro" id="IPR047187">
    <property type="entry name" value="SF1_C_Upf1"/>
</dbReference>
<dbReference type="PANTHER" id="PTHR43788:SF8">
    <property type="entry name" value="DNA-BINDING PROTEIN SMUBP-2"/>
    <property type="match status" value="1"/>
</dbReference>
<dbReference type="Pfam" id="PF13087">
    <property type="entry name" value="AAA_12"/>
    <property type="match status" value="1"/>
</dbReference>
<dbReference type="PANTHER" id="PTHR43788">
    <property type="entry name" value="DNA2/NAM7 HELICASE FAMILY MEMBER"/>
    <property type="match status" value="1"/>
</dbReference>
<evidence type="ECO:0000256" key="2">
    <source>
        <dbReference type="ARBA" id="ARBA00022741"/>
    </source>
</evidence>
<sequence length="583" mass="64936">MSIKKILDDLRAFVEKEHKANFAKLYETWEKPLAQKLESGESQELSSIRIDSRKHLIVCLGDNDSRFREGDMICLHLGDPHNDAFVRQAMIEAENDGEWLLRAEFDEAAIKNLESVCYADVDAMDLKPFFDTALDDVANSSNGRSIVLPLLAGDLNANEIYTDDYDRAADIAEEAGLNDNQIHAVGVGVAAKYLACIQGPPGTGKTKVISLIAKQLVNEGQRVLLTSHTHMAINNALNKIANEGVPTVKVGSNSSVKGLDHRVPQFNNGSDWEERPDSGYVIGATPFSTCSMRLENFDFDTVIFDEASQITIPLAVMAMRKAKRFVFVGDQKQLPPVVLSKNIFEDQPYSVFAKLIAKNNDVGVMLNQTYRMNRWLTQWPSLRYYEEKLRSAGSNEHRKLNLADTPNKYADILSEQHSFVFIPSPGLNTRTHSSQEAELVADLIKTATQAGLALNDIGVVTPYRNHGKMIRGQLAKTVGPFTAKEVVTDTVERMQGQERELIIISMCSTDKQFISTVAHFLFQAERLNVAITRPKVKLILIGPRLPEDFKTEDRSHVVHENISAYKDLVNSAHQVNLDGDAHG</sequence>
<dbReference type="InterPro" id="IPR050534">
    <property type="entry name" value="Coronavir_polyprotein_1ab"/>
</dbReference>
<dbReference type="CDD" id="cd18808">
    <property type="entry name" value="SF1_C_Upf1"/>
    <property type="match status" value="1"/>
</dbReference>
<keyword evidence="9" id="KW-1185">Reference proteome</keyword>
<keyword evidence="5" id="KW-0067">ATP-binding</keyword>
<dbReference type="EMBL" id="BAABWN010000006">
    <property type="protein sequence ID" value="GAA6168297.1"/>
    <property type="molecule type" value="Genomic_DNA"/>
</dbReference>
<dbReference type="Pfam" id="PF13086">
    <property type="entry name" value="AAA_11"/>
    <property type="match status" value="2"/>
</dbReference>
<evidence type="ECO:0000256" key="4">
    <source>
        <dbReference type="ARBA" id="ARBA00022806"/>
    </source>
</evidence>
<keyword evidence="3" id="KW-0378">Hydrolase</keyword>
<evidence type="ECO:0008006" key="10">
    <source>
        <dbReference type="Google" id="ProtNLM"/>
    </source>
</evidence>
<feature type="domain" description="DNA2/NAM7 helicase-like C-terminal" evidence="7">
    <location>
        <begin position="350"/>
        <end position="542"/>
    </location>
</feature>
<evidence type="ECO:0000256" key="1">
    <source>
        <dbReference type="ARBA" id="ARBA00007913"/>
    </source>
</evidence>
<dbReference type="InterPro" id="IPR027417">
    <property type="entry name" value="P-loop_NTPase"/>
</dbReference>
<dbReference type="InterPro" id="IPR041679">
    <property type="entry name" value="DNA2/NAM7-like_C"/>
</dbReference>
<evidence type="ECO:0000256" key="5">
    <source>
        <dbReference type="ARBA" id="ARBA00022840"/>
    </source>
</evidence>
<evidence type="ECO:0000313" key="8">
    <source>
        <dbReference type="EMBL" id="GAA6168297.1"/>
    </source>
</evidence>
<name>A0ABQ0A9G9_9GAMM</name>
<feature type="domain" description="DNA2/NAM7 helicase helicase" evidence="6">
    <location>
        <begin position="177"/>
        <end position="254"/>
    </location>
</feature>
<reference evidence="8 9" key="1">
    <citation type="submission" date="2024-04" db="EMBL/GenBank/DDBJ databases">
        <title>Draft genome sequence of Sessilibacter corallicola NBRC 116591.</title>
        <authorList>
            <person name="Miyakawa T."/>
            <person name="Kusuya Y."/>
            <person name="Miura T."/>
        </authorList>
    </citation>
    <scope>NUCLEOTIDE SEQUENCE [LARGE SCALE GENOMIC DNA]</scope>
    <source>
        <strain evidence="8 9">KU-00831-HH</strain>
    </source>
</reference>
<feature type="domain" description="DNA2/NAM7 helicase helicase" evidence="6">
    <location>
        <begin position="281"/>
        <end position="341"/>
    </location>
</feature>
<evidence type="ECO:0000313" key="9">
    <source>
        <dbReference type="Proteomes" id="UP001465153"/>
    </source>
</evidence>
<gene>
    <name evidence="8" type="ORF">NBRC116591_21080</name>
</gene>
<evidence type="ECO:0000256" key="3">
    <source>
        <dbReference type="ARBA" id="ARBA00022801"/>
    </source>
</evidence>
<protein>
    <recommendedName>
        <fullName evidence="10">DNA helicase</fullName>
    </recommendedName>
</protein>
<dbReference type="RefSeq" id="WP_353302963.1">
    <property type="nucleotide sequence ID" value="NZ_BAABWN010000006.1"/>
</dbReference>
<dbReference type="Gene3D" id="3.40.50.300">
    <property type="entry name" value="P-loop containing nucleotide triphosphate hydrolases"/>
    <property type="match status" value="2"/>
</dbReference>
<keyword evidence="2" id="KW-0547">Nucleotide-binding</keyword>
<keyword evidence="4" id="KW-0347">Helicase</keyword>
<dbReference type="SUPFAM" id="SSF52540">
    <property type="entry name" value="P-loop containing nucleoside triphosphate hydrolases"/>
    <property type="match status" value="1"/>
</dbReference>
<accession>A0ABQ0A9G9</accession>
<comment type="similarity">
    <text evidence="1">Belongs to the DNA2/NAM7 helicase family.</text>
</comment>
<evidence type="ECO:0000259" key="6">
    <source>
        <dbReference type="Pfam" id="PF13086"/>
    </source>
</evidence>
<evidence type="ECO:0000259" key="7">
    <source>
        <dbReference type="Pfam" id="PF13087"/>
    </source>
</evidence>
<comment type="caution">
    <text evidence="8">The sequence shown here is derived from an EMBL/GenBank/DDBJ whole genome shotgun (WGS) entry which is preliminary data.</text>
</comment>
<dbReference type="Proteomes" id="UP001465153">
    <property type="component" value="Unassembled WGS sequence"/>
</dbReference>
<organism evidence="8 9">
    <name type="scientific">Sessilibacter corallicola</name>
    <dbReference type="NCBI Taxonomy" id="2904075"/>
    <lineage>
        <taxon>Bacteria</taxon>
        <taxon>Pseudomonadati</taxon>
        <taxon>Pseudomonadota</taxon>
        <taxon>Gammaproteobacteria</taxon>
        <taxon>Cellvibrionales</taxon>
        <taxon>Cellvibrionaceae</taxon>
        <taxon>Sessilibacter</taxon>
    </lineage>
</organism>
<dbReference type="InterPro" id="IPR041677">
    <property type="entry name" value="DNA2/NAM7_AAA_11"/>
</dbReference>
<proteinExistence type="inferred from homology"/>